<protein>
    <recommendedName>
        <fullName evidence="4">LisH domain-containing protein</fullName>
    </recommendedName>
</protein>
<dbReference type="OrthoDB" id="1939654at2759"/>
<feature type="region of interest" description="Disordered" evidence="1">
    <location>
        <begin position="268"/>
        <end position="301"/>
    </location>
</feature>
<gene>
    <name evidence="2" type="ORF">TSUD_264020</name>
</gene>
<feature type="compositionally biased region" description="Polar residues" evidence="1">
    <location>
        <begin position="159"/>
        <end position="182"/>
    </location>
</feature>
<dbReference type="PANTHER" id="PTHR35117">
    <property type="entry name" value="MYOSIN-M HEAVY PROTEIN"/>
    <property type="match status" value="1"/>
</dbReference>
<dbReference type="AlphaFoldDB" id="A0A2Z6N2L0"/>
<evidence type="ECO:0000313" key="2">
    <source>
        <dbReference type="EMBL" id="GAU38176.1"/>
    </source>
</evidence>
<proteinExistence type="predicted"/>
<feature type="non-terminal residue" evidence="2">
    <location>
        <position position="475"/>
    </location>
</feature>
<accession>A0A2Z6N2L0</accession>
<evidence type="ECO:0000256" key="1">
    <source>
        <dbReference type="SAM" id="MobiDB-lite"/>
    </source>
</evidence>
<feature type="region of interest" description="Disordered" evidence="1">
    <location>
        <begin position="152"/>
        <end position="227"/>
    </location>
</feature>
<reference evidence="3" key="1">
    <citation type="journal article" date="2017" name="Front. Plant Sci.">
        <title>Climate Clever Clovers: New Paradigm to Reduce the Environmental Footprint of Ruminants by Breeding Low Methanogenic Forages Utilizing Haplotype Variation.</title>
        <authorList>
            <person name="Kaur P."/>
            <person name="Appels R."/>
            <person name="Bayer P.E."/>
            <person name="Keeble-Gagnere G."/>
            <person name="Wang J."/>
            <person name="Hirakawa H."/>
            <person name="Shirasawa K."/>
            <person name="Vercoe P."/>
            <person name="Stefanova K."/>
            <person name="Durmic Z."/>
            <person name="Nichols P."/>
            <person name="Revell C."/>
            <person name="Isobe S.N."/>
            <person name="Edwards D."/>
            <person name="Erskine W."/>
        </authorList>
    </citation>
    <scope>NUCLEOTIDE SEQUENCE [LARGE SCALE GENOMIC DNA]</scope>
    <source>
        <strain evidence="3">cv. Daliak</strain>
    </source>
</reference>
<evidence type="ECO:0000313" key="3">
    <source>
        <dbReference type="Proteomes" id="UP000242715"/>
    </source>
</evidence>
<organism evidence="2 3">
    <name type="scientific">Trifolium subterraneum</name>
    <name type="common">Subterranean clover</name>
    <dbReference type="NCBI Taxonomy" id="3900"/>
    <lineage>
        <taxon>Eukaryota</taxon>
        <taxon>Viridiplantae</taxon>
        <taxon>Streptophyta</taxon>
        <taxon>Embryophyta</taxon>
        <taxon>Tracheophyta</taxon>
        <taxon>Spermatophyta</taxon>
        <taxon>Magnoliopsida</taxon>
        <taxon>eudicotyledons</taxon>
        <taxon>Gunneridae</taxon>
        <taxon>Pentapetalae</taxon>
        <taxon>rosids</taxon>
        <taxon>fabids</taxon>
        <taxon>Fabales</taxon>
        <taxon>Fabaceae</taxon>
        <taxon>Papilionoideae</taxon>
        <taxon>50 kb inversion clade</taxon>
        <taxon>NPAAA clade</taxon>
        <taxon>Hologalegina</taxon>
        <taxon>IRL clade</taxon>
        <taxon>Trifolieae</taxon>
        <taxon>Trifolium</taxon>
    </lineage>
</organism>
<sequence length="475" mass="51630">MAKQSKSKKPESFGKGKVTPIQIAFIVDRYLCDNNFTETRKSFRIEASSFIANSPINEVPKSLMSLGEMLDEYICLKEQKVMLDQERVYMEQEKNRVQMFLNGVQNVMNVYNASKNISLTNAPVPNANAKSAAVPPQSKLGASATAAAATATQNTSTTLSVPQSNITNAENGNFSTPMISVSNRKRKDTSTTVDAPSIAKRSRGRSSTTSRKIPVKGQNTLPQSNRSVNQVVYHPSSATQSSALNCVPSGSQVQGSSVVKCLFNQPQTSIPKVPKTPPRTNSSHSDTNLSPPEVTQVAPSNVETESTCYTVISTKRVMVSPAKQMAYIESSHCISPVKINSDKASKRDHVRSRLNFDSSVVPQTHSLESDNSLPNETSTPESNNEVHLYDIDFPNFDAFGTDFSFAEMLNDLDFSCEGIEFSCEPGSINSNGIQVISELPSTSVEALSEKDMNIKGSDRLTATNSVTRSITILSP</sequence>
<name>A0A2Z6N2L0_TRISU</name>
<feature type="compositionally biased region" description="Polar residues" evidence="1">
    <location>
        <begin position="217"/>
        <end position="227"/>
    </location>
</feature>
<dbReference type="PANTHER" id="PTHR35117:SF1">
    <property type="entry name" value="MYOSIN-M HEAVY PROTEIN"/>
    <property type="match status" value="1"/>
</dbReference>
<dbReference type="EMBL" id="DF973705">
    <property type="protein sequence ID" value="GAU38176.1"/>
    <property type="molecule type" value="Genomic_DNA"/>
</dbReference>
<feature type="region of interest" description="Disordered" evidence="1">
    <location>
        <begin position="361"/>
        <end position="382"/>
    </location>
</feature>
<feature type="compositionally biased region" description="Polar residues" evidence="1">
    <location>
        <begin position="278"/>
        <end position="290"/>
    </location>
</feature>
<keyword evidence="3" id="KW-1185">Reference proteome</keyword>
<dbReference type="Proteomes" id="UP000242715">
    <property type="component" value="Unassembled WGS sequence"/>
</dbReference>
<evidence type="ECO:0008006" key="4">
    <source>
        <dbReference type="Google" id="ProtNLM"/>
    </source>
</evidence>